<evidence type="ECO:0000313" key="2">
    <source>
        <dbReference type="EMBL" id="AIS19749.1"/>
    </source>
</evidence>
<protein>
    <recommendedName>
        <fullName evidence="1">N-acetyltransferase domain-containing protein</fullName>
    </recommendedName>
</protein>
<name>A0A089YVV6_9PSED</name>
<dbReference type="PROSITE" id="PS51186">
    <property type="entry name" value="GNAT"/>
    <property type="match status" value="1"/>
</dbReference>
<gene>
    <name evidence="2" type="ORF">LT40_21095</name>
</gene>
<dbReference type="RefSeq" id="WP_043193157.1">
    <property type="nucleotide sequence ID" value="NZ_CP009533.1"/>
</dbReference>
<dbReference type="HOGENOM" id="CLU_120018_0_0_6"/>
<keyword evidence="3" id="KW-1185">Reference proteome</keyword>
<dbReference type="Gene3D" id="3.40.630.30">
    <property type="match status" value="1"/>
</dbReference>
<organism evidence="2 3">
    <name type="scientific">Pseudomonas rhizosphaerae</name>
    <dbReference type="NCBI Taxonomy" id="216142"/>
    <lineage>
        <taxon>Bacteria</taxon>
        <taxon>Pseudomonadati</taxon>
        <taxon>Pseudomonadota</taxon>
        <taxon>Gammaproteobacteria</taxon>
        <taxon>Pseudomonadales</taxon>
        <taxon>Pseudomonadaceae</taxon>
        <taxon>Pseudomonas</taxon>
    </lineage>
</organism>
<evidence type="ECO:0000313" key="3">
    <source>
        <dbReference type="Proteomes" id="UP000029499"/>
    </source>
</evidence>
<dbReference type="KEGG" id="prh:LT40_21095"/>
<dbReference type="eggNOG" id="COG0456">
    <property type="taxonomic scope" value="Bacteria"/>
</dbReference>
<dbReference type="AlphaFoldDB" id="A0A089YVV6"/>
<accession>A0A089YVV6</accession>
<dbReference type="InterPro" id="IPR016181">
    <property type="entry name" value="Acyl_CoA_acyltransferase"/>
</dbReference>
<dbReference type="GO" id="GO:0016747">
    <property type="term" value="F:acyltransferase activity, transferring groups other than amino-acyl groups"/>
    <property type="evidence" value="ECO:0007669"/>
    <property type="project" value="InterPro"/>
</dbReference>
<reference evidence="2 3" key="1">
    <citation type="journal article" date="2015" name="J. Biotechnol.">
        <title>Complete genome sequence of Pseudomonas rhizosphaerae IH5T (=DSM 16299T), a phosphate-solubilizing rhizobacterium for bacterial biofertilizer.</title>
        <authorList>
            <person name="Kwak Y."/>
            <person name="Jung B.K."/>
            <person name="Shin J.H."/>
        </authorList>
    </citation>
    <scope>NUCLEOTIDE SEQUENCE [LARGE SCALE GENOMIC DNA]</scope>
    <source>
        <strain evidence="2">DSM 16299</strain>
    </source>
</reference>
<dbReference type="Proteomes" id="UP000029499">
    <property type="component" value="Chromosome"/>
</dbReference>
<dbReference type="EMBL" id="CP009533">
    <property type="protein sequence ID" value="AIS19749.1"/>
    <property type="molecule type" value="Genomic_DNA"/>
</dbReference>
<dbReference type="Pfam" id="PF13508">
    <property type="entry name" value="Acetyltransf_7"/>
    <property type="match status" value="1"/>
</dbReference>
<evidence type="ECO:0000259" key="1">
    <source>
        <dbReference type="PROSITE" id="PS51186"/>
    </source>
</evidence>
<dbReference type="STRING" id="216142.LT40_21095"/>
<feature type="domain" description="N-acetyltransferase" evidence="1">
    <location>
        <begin position="1"/>
        <end position="133"/>
    </location>
</feature>
<proteinExistence type="predicted"/>
<dbReference type="InterPro" id="IPR000182">
    <property type="entry name" value="GNAT_dom"/>
</dbReference>
<sequence length="137" mass="15247">MEFSELPSCARPLLDKFYKSQRSPMRSAGNARWWVAREGDIVAAANFMPIAGGHWLTGLHVAVERRNEGCGSSLISKAQEALGGPVWLFCAPELHDFYKRSGFEDATSLPMELAQRLERYRASKHLLALVRLKVGAS</sequence>
<dbReference type="SUPFAM" id="SSF55729">
    <property type="entry name" value="Acyl-CoA N-acyltransferases (Nat)"/>
    <property type="match status" value="1"/>
</dbReference>